<dbReference type="InterPro" id="IPR036047">
    <property type="entry name" value="F-box-like_dom_sf"/>
</dbReference>
<reference evidence="2 3" key="1">
    <citation type="submission" date="2023-08" db="EMBL/GenBank/DDBJ databases">
        <title>Black Yeasts Isolated from many extreme environments.</title>
        <authorList>
            <person name="Coleine C."/>
            <person name="Stajich J.E."/>
            <person name="Selbmann L."/>
        </authorList>
    </citation>
    <scope>NUCLEOTIDE SEQUENCE [LARGE SCALE GENOMIC DNA]</scope>
    <source>
        <strain evidence="2 3">CCFEE 5386</strain>
    </source>
</reference>
<protein>
    <recommendedName>
        <fullName evidence="1">F-box domain-containing protein</fullName>
    </recommendedName>
</protein>
<dbReference type="Proteomes" id="UP001308179">
    <property type="component" value="Unassembled WGS sequence"/>
</dbReference>
<sequence>MASPTYPTMKTKPTLVSLPAELQVEIASHLKNVDDLIQLKRACTTLRDVVDSHAAVLAPPLIEAQYARLRAQSEQKTFTATKIGMGGTDVMTKEGRLAMGLPRLKEKRGWGYALMQGGELERLRTAADGDEVVAEGVKRLGAELMVQARFLELVEILRPGLYCRAG</sequence>
<organism evidence="2 3">
    <name type="scientific">Rachicladosporium monterosium</name>
    <dbReference type="NCBI Taxonomy" id="1507873"/>
    <lineage>
        <taxon>Eukaryota</taxon>
        <taxon>Fungi</taxon>
        <taxon>Dikarya</taxon>
        <taxon>Ascomycota</taxon>
        <taxon>Pezizomycotina</taxon>
        <taxon>Dothideomycetes</taxon>
        <taxon>Dothideomycetidae</taxon>
        <taxon>Cladosporiales</taxon>
        <taxon>Cladosporiaceae</taxon>
        <taxon>Rachicladosporium</taxon>
    </lineage>
</organism>
<dbReference type="InterPro" id="IPR001810">
    <property type="entry name" value="F-box_dom"/>
</dbReference>
<evidence type="ECO:0000313" key="2">
    <source>
        <dbReference type="EMBL" id="KAK5145025.1"/>
    </source>
</evidence>
<dbReference type="EMBL" id="JAVRRR010000180">
    <property type="protein sequence ID" value="KAK5145025.1"/>
    <property type="molecule type" value="Genomic_DNA"/>
</dbReference>
<dbReference type="SUPFAM" id="SSF81383">
    <property type="entry name" value="F-box domain"/>
    <property type="match status" value="1"/>
</dbReference>
<name>A0ABR0L8B0_9PEZI</name>
<feature type="domain" description="F-box" evidence="1">
    <location>
        <begin position="12"/>
        <end position="69"/>
    </location>
</feature>
<keyword evidence="3" id="KW-1185">Reference proteome</keyword>
<comment type="caution">
    <text evidence="2">The sequence shown here is derived from an EMBL/GenBank/DDBJ whole genome shotgun (WGS) entry which is preliminary data.</text>
</comment>
<gene>
    <name evidence="2" type="ORF">LTR32_003152</name>
</gene>
<accession>A0ABR0L8B0</accession>
<proteinExistence type="predicted"/>
<evidence type="ECO:0000313" key="3">
    <source>
        <dbReference type="Proteomes" id="UP001308179"/>
    </source>
</evidence>
<evidence type="ECO:0000259" key="1">
    <source>
        <dbReference type="PROSITE" id="PS50181"/>
    </source>
</evidence>
<dbReference type="PROSITE" id="PS50181">
    <property type="entry name" value="FBOX"/>
    <property type="match status" value="1"/>
</dbReference>